<dbReference type="GeneID" id="136803613"/>
<feature type="domain" description="MACPF" evidence="2">
    <location>
        <begin position="144"/>
        <end position="332"/>
    </location>
</feature>
<keyword evidence="1" id="KW-0732">Signal</keyword>
<proteinExistence type="predicted"/>
<keyword evidence="4" id="KW-1185">Reference proteome</keyword>
<accession>A0A7M5WZG7</accession>
<sequence length="636" mass="72467">MKFLLLFALLGALLHNALGACDIYRNLGYALRGYNIRTGNPFNNNGDPGFKSQIFVGYKTDSHGKVSLNNGITAAGLSTCRRSMTSKAFSNLKAYRNFMSESSTSGWDLQVGTETKVTAGVKIKKFIELKAEKKIPPAFTRAWSDSHGMKKLEDFFSQKKGMATLTQGVCTMYEVDLNSFHLPPFRASFKTSLLELYKGASLSHTHKVALFRKFINEYGTHFQVKTQLGAIFMHQTLYSEVARKQFSAETLQSCNDRTGTRIFGIQVEKDKSQCTSSDQQKLNQLGSAHVQEYIITKGSRPTDIKDWAKQSFIPVPLRFQLSPIINLFTYEHLSAANIILDGKRIYNSWTIRKWFVPLYFEYCETLGIQASCLPKKGCGYDDLCPVDTVCTPGGTTHECSQWTQWTCFESCRSNLQLRQRRQRTCSGCSGKTYVERFVSAGSCPPVPPCYKSFTTSVHHTNFDLDGHGNSVYLDRHNLVCPAGKALSGFKLQRNDLHNKIRYEYYCSTIQYPCAANYYKNTLKKDNGHGNLVYLDRLDVKCNGNDLMTSQRYLRAGRESWYHYGCCRIQYTHQQRCHYHYTPKTWHNGPGHVIYLDRQSHNKCPNNHVISSFHLMRADHTHIRYKLKCCKVEPLSG</sequence>
<evidence type="ECO:0000256" key="1">
    <source>
        <dbReference type="SAM" id="SignalP"/>
    </source>
</evidence>
<dbReference type="EnsemblMetazoa" id="CLYHEMT015391.1">
    <property type="protein sequence ID" value="CLYHEMP015391.1"/>
    <property type="gene ID" value="CLYHEMG015391"/>
</dbReference>
<feature type="signal peptide" evidence="1">
    <location>
        <begin position="1"/>
        <end position="19"/>
    </location>
</feature>
<dbReference type="Proteomes" id="UP000594262">
    <property type="component" value="Unplaced"/>
</dbReference>
<evidence type="ECO:0000313" key="3">
    <source>
        <dbReference type="EnsemblMetazoa" id="CLYHEMP015391.1"/>
    </source>
</evidence>
<dbReference type="AlphaFoldDB" id="A0A7M5WZG7"/>
<dbReference type="RefSeq" id="XP_066916436.1">
    <property type="nucleotide sequence ID" value="XM_067060335.1"/>
</dbReference>
<name>A0A7M5WZG7_9CNID</name>
<protein>
    <recommendedName>
        <fullName evidence="2">MACPF domain-containing protein</fullName>
    </recommendedName>
</protein>
<dbReference type="PROSITE" id="PS51257">
    <property type="entry name" value="PROKAR_LIPOPROTEIN"/>
    <property type="match status" value="1"/>
</dbReference>
<organism evidence="3 4">
    <name type="scientific">Clytia hemisphaerica</name>
    <dbReference type="NCBI Taxonomy" id="252671"/>
    <lineage>
        <taxon>Eukaryota</taxon>
        <taxon>Metazoa</taxon>
        <taxon>Cnidaria</taxon>
        <taxon>Hydrozoa</taxon>
        <taxon>Hydroidolina</taxon>
        <taxon>Leptothecata</taxon>
        <taxon>Obeliida</taxon>
        <taxon>Clytiidae</taxon>
        <taxon>Clytia</taxon>
    </lineage>
</organism>
<reference evidence="3" key="1">
    <citation type="submission" date="2021-01" db="UniProtKB">
        <authorList>
            <consortium name="EnsemblMetazoa"/>
        </authorList>
    </citation>
    <scope>IDENTIFICATION</scope>
</reference>
<dbReference type="Pfam" id="PF01823">
    <property type="entry name" value="MACPF"/>
    <property type="match status" value="1"/>
</dbReference>
<dbReference type="OrthoDB" id="10071520at2759"/>
<evidence type="ECO:0000259" key="2">
    <source>
        <dbReference type="Pfam" id="PF01823"/>
    </source>
</evidence>
<feature type="chain" id="PRO_5029750100" description="MACPF domain-containing protein" evidence="1">
    <location>
        <begin position="20"/>
        <end position="636"/>
    </location>
</feature>
<evidence type="ECO:0000313" key="4">
    <source>
        <dbReference type="Proteomes" id="UP000594262"/>
    </source>
</evidence>
<dbReference type="InterPro" id="IPR020864">
    <property type="entry name" value="MACPF"/>
</dbReference>